<protein>
    <submittedName>
        <fullName evidence="3">Secretion protein EspR</fullName>
    </submittedName>
</protein>
<dbReference type="InterPro" id="IPR001387">
    <property type="entry name" value="Cro/C1-type_HTH"/>
</dbReference>
<reference evidence="3 4" key="1">
    <citation type="submission" date="2012-10" db="EMBL/GenBank/DDBJ databases">
        <title>The draft sequence of the Mycobacterium pheli genome.</title>
        <authorList>
            <person name="Pettersson B.M.F."/>
            <person name="Das S."/>
            <person name="Dasgupta S."/>
            <person name="Bhattacharya A."/>
            <person name="Kirsebom L.A."/>
        </authorList>
    </citation>
    <scope>NUCLEOTIDE SEQUENCE [LARGE SCALE GENOMIC DNA]</scope>
    <source>
        <strain evidence="3 4">CCUG 21000</strain>
    </source>
</reference>
<dbReference type="Proteomes" id="UP000325690">
    <property type="component" value="Unassembled WGS sequence"/>
</dbReference>
<proteinExistence type="predicted"/>
<feature type="region of interest" description="Disordered" evidence="1">
    <location>
        <begin position="128"/>
        <end position="150"/>
    </location>
</feature>
<dbReference type="GeneID" id="74301619"/>
<keyword evidence="4" id="KW-1185">Reference proteome</keyword>
<dbReference type="InterPro" id="IPR010982">
    <property type="entry name" value="Lambda_DNA-bd_dom_sf"/>
</dbReference>
<dbReference type="Gene3D" id="1.10.260.40">
    <property type="entry name" value="lambda repressor-like DNA-binding domains"/>
    <property type="match status" value="1"/>
</dbReference>
<sequence length="150" mass="16718">MSASFAERLNRLFNVVCPPGRGPYTSAEVVKALNQQGFSISAPYMSQLRSGKRGRPSLATIRQLAAFFRVDPAYFLDDDYYERISAELTVLEAMHDDGLRRIANRVCGLSPASQLVLVETIEELRRRENLDSVSSPSGSHNSPLREQSVQ</sequence>
<evidence type="ECO:0000313" key="3">
    <source>
        <dbReference type="EMBL" id="KAB7751722.1"/>
    </source>
</evidence>
<dbReference type="GO" id="GO:0003677">
    <property type="term" value="F:DNA binding"/>
    <property type="evidence" value="ECO:0007669"/>
    <property type="project" value="InterPro"/>
</dbReference>
<dbReference type="AlphaFoldDB" id="A0A5N5UQ48"/>
<evidence type="ECO:0000256" key="1">
    <source>
        <dbReference type="SAM" id="MobiDB-lite"/>
    </source>
</evidence>
<dbReference type="RefSeq" id="WP_061482453.1">
    <property type="nucleotide sequence ID" value="NZ_ANBO01000045.1"/>
</dbReference>
<feature type="compositionally biased region" description="Low complexity" evidence="1">
    <location>
        <begin position="132"/>
        <end position="142"/>
    </location>
</feature>
<dbReference type="EMBL" id="ANBP01000054">
    <property type="protein sequence ID" value="KAB7751722.1"/>
    <property type="molecule type" value="Genomic_DNA"/>
</dbReference>
<feature type="domain" description="HTH cro/C1-type" evidence="2">
    <location>
        <begin position="40"/>
        <end position="75"/>
    </location>
</feature>
<dbReference type="Gene3D" id="6.10.250.2310">
    <property type="match status" value="1"/>
</dbReference>
<evidence type="ECO:0000259" key="2">
    <source>
        <dbReference type="PROSITE" id="PS50943"/>
    </source>
</evidence>
<accession>A0A5N5UQ48</accession>
<comment type="caution">
    <text evidence="3">The sequence shown here is derived from an EMBL/GenBank/DDBJ whole genome shotgun (WGS) entry which is preliminary data.</text>
</comment>
<gene>
    <name evidence="3" type="ORF">MPHL21000_23400</name>
</gene>
<organism evidence="3 4">
    <name type="scientific">Mycolicibacterium phlei DSM 43239 = CCUG 21000</name>
    <dbReference type="NCBI Taxonomy" id="1226750"/>
    <lineage>
        <taxon>Bacteria</taxon>
        <taxon>Bacillati</taxon>
        <taxon>Actinomycetota</taxon>
        <taxon>Actinomycetes</taxon>
        <taxon>Mycobacteriales</taxon>
        <taxon>Mycobacteriaceae</taxon>
        <taxon>Mycolicibacterium</taxon>
    </lineage>
</organism>
<name>A0A5N5UQ48_MYCPH</name>
<dbReference type="PROSITE" id="PS50943">
    <property type="entry name" value="HTH_CROC1"/>
    <property type="match status" value="1"/>
</dbReference>
<evidence type="ECO:0000313" key="4">
    <source>
        <dbReference type="Proteomes" id="UP000325690"/>
    </source>
</evidence>
<dbReference type="SUPFAM" id="SSF47413">
    <property type="entry name" value="lambda repressor-like DNA-binding domains"/>
    <property type="match status" value="1"/>
</dbReference>